<protein>
    <submittedName>
        <fullName evidence="3">Glutaredoxin</fullName>
    </submittedName>
    <submittedName>
        <fullName evidence="4">NrdH-redoxin</fullName>
    </submittedName>
</protein>
<dbReference type="EMBL" id="LASW01000012">
    <property type="protein sequence ID" value="KKC00444.1"/>
    <property type="molecule type" value="Genomic_DNA"/>
</dbReference>
<feature type="compositionally biased region" description="Polar residues" evidence="1">
    <location>
        <begin position="45"/>
        <end position="54"/>
    </location>
</feature>
<dbReference type="InterPro" id="IPR011915">
    <property type="entry name" value="GlrX_actino"/>
</dbReference>
<feature type="region of interest" description="Disordered" evidence="1">
    <location>
        <begin position="45"/>
        <end position="69"/>
    </location>
</feature>
<dbReference type="Gene3D" id="3.40.30.10">
    <property type="entry name" value="Glutaredoxin"/>
    <property type="match status" value="1"/>
</dbReference>
<dbReference type="CDD" id="cd02976">
    <property type="entry name" value="NrdH"/>
    <property type="match status" value="1"/>
</dbReference>
<dbReference type="PANTHER" id="PTHR34386">
    <property type="entry name" value="GLUTAREDOXIN"/>
    <property type="match status" value="1"/>
</dbReference>
<gene>
    <name evidence="4" type="ORF">BST15_00485</name>
    <name evidence="3" type="ORF">WR43_04800</name>
</gene>
<dbReference type="PATRIC" id="fig|342002.3.peg.1301"/>
<sequence length="82" mass="9106">MDQLVMYTTQWCGYCRQLKAALKKLEIPFEEIDIEQDPTAAEFVSSANGGNRTVPTLRFPDGSTLTNPTGREVKAKLEQLSG</sequence>
<dbReference type="GO" id="GO:0009055">
    <property type="term" value="F:electron transfer activity"/>
    <property type="evidence" value="ECO:0007669"/>
    <property type="project" value="TreeGrafter"/>
</dbReference>
<dbReference type="NCBIfam" id="TIGR02200">
    <property type="entry name" value="GlrX_actino"/>
    <property type="match status" value="1"/>
</dbReference>
<proteinExistence type="predicted"/>
<evidence type="ECO:0000259" key="2">
    <source>
        <dbReference type="Pfam" id="PF00462"/>
    </source>
</evidence>
<evidence type="ECO:0000313" key="6">
    <source>
        <dbReference type="Proteomes" id="UP000192327"/>
    </source>
</evidence>
<keyword evidence="6" id="KW-1185">Reference proteome</keyword>
<evidence type="ECO:0000313" key="5">
    <source>
        <dbReference type="Proteomes" id="UP000034416"/>
    </source>
</evidence>
<organism evidence="3 5">
    <name type="scientific">Mycolicibacter arupensis</name>
    <dbReference type="NCBI Taxonomy" id="342002"/>
    <lineage>
        <taxon>Bacteria</taxon>
        <taxon>Bacillati</taxon>
        <taxon>Actinomycetota</taxon>
        <taxon>Actinomycetes</taxon>
        <taxon>Mycobacteriales</taxon>
        <taxon>Mycobacteriaceae</taxon>
        <taxon>Mycolicibacter</taxon>
    </lineage>
</organism>
<dbReference type="PANTHER" id="PTHR34386:SF1">
    <property type="entry name" value="GLUTAREDOXIN-LIKE PROTEIN NRDH"/>
    <property type="match status" value="1"/>
</dbReference>
<dbReference type="RefSeq" id="WP_046188445.1">
    <property type="nucleotide sequence ID" value="NZ_JACKUJ010000043.1"/>
</dbReference>
<dbReference type="SUPFAM" id="SSF52833">
    <property type="entry name" value="Thioredoxin-like"/>
    <property type="match status" value="1"/>
</dbReference>
<evidence type="ECO:0000313" key="4">
    <source>
        <dbReference type="EMBL" id="ORA01063.1"/>
    </source>
</evidence>
<evidence type="ECO:0000256" key="1">
    <source>
        <dbReference type="SAM" id="MobiDB-lite"/>
    </source>
</evidence>
<reference evidence="5" key="1">
    <citation type="submission" date="2015-04" db="EMBL/GenBank/DDBJ databases">
        <title>Genome sequence of Mycobacterium arupense GUC1.</title>
        <authorList>
            <person name="Greninger A.L."/>
            <person name="Cunningham G."/>
            <person name="Chiu C.Y."/>
            <person name="Miller S."/>
        </authorList>
    </citation>
    <scope>NUCLEOTIDE SEQUENCE [LARGE SCALE GENOMIC DNA]</scope>
    <source>
        <strain evidence="5">GUC1</strain>
    </source>
</reference>
<dbReference type="EMBL" id="MVHH01000001">
    <property type="protein sequence ID" value="ORA01063.1"/>
    <property type="molecule type" value="Genomic_DNA"/>
</dbReference>
<dbReference type="GO" id="GO:0045454">
    <property type="term" value="P:cell redox homeostasis"/>
    <property type="evidence" value="ECO:0007669"/>
    <property type="project" value="TreeGrafter"/>
</dbReference>
<dbReference type="PROSITE" id="PS00194">
    <property type="entry name" value="THIOREDOXIN_1"/>
    <property type="match status" value="1"/>
</dbReference>
<accession>A0A0F5N059</accession>
<comment type="caution">
    <text evidence="3">The sequence shown here is derived from an EMBL/GenBank/DDBJ whole genome shotgun (WGS) entry which is preliminary data.</text>
</comment>
<dbReference type="InterPro" id="IPR002109">
    <property type="entry name" value="Glutaredoxin"/>
</dbReference>
<reference evidence="3" key="2">
    <citation type="submission" date="2015-04" db="EMBL/GenBank/DDBJ databases">
        <title>Genome sequence of Mycobacterium arupense strain GUC1.</title>
        <authorList>
            <person name="Greninger A.L."/>
            <person name="Cunningham G."/>
            <person name="Chiu C.Y."/>
            <person name="Miller S."/>
        </authorList>
    </citation>
    <scope>NUCLEOTIDE SEQUENCE</scope>
    <source>
        <strain evidence="3">GUC1</strain>
    </source>
</reference>
<dbReference type="InterPro" id="IPR017937">
    <property type="entry name" value="Thioredoxin_CS"/>
</dbReference>
<evidence type="ECO:0000313" key="3">
    <source>
        <dbReference type="EMBL" id="KKC00444.1"/>
    </source>
</evidence>
<dbReference type="AlphaFoldDB" id="A0A0F5N059"/>
<dbReference type="PROSITE" id="PS51354">
    <property type="entry name" value="GLUTAREDOXIN_2"/>
    <property type="match status" value="1"/>
</dbReference>
<dbReference type="Pfam" id="PF00462">
    <property type="entry name" value="Glutaredoxin"/>
    <property type="match status" value="1"/>
</dbReference>
<dbReference type="InterPro" id="IPR036249">
    <property type="entry name" value="Thioredoxin-like_sf"/>
</dbReference>
<reference evidence="4 6" key="3">
    <citation type="submission" date="2016-12" db="EMBL/GenBank/DDBJ databases">
        <title>The new phylogeny of genus Mycobacterium.</title>
        <authorList>
            <person name="Tortoli E."/>
            <person name="Trovato A."/>
            <person name="Cirillo D.M."/>
        </authorList>
    </citation>
    <scope>NUCLEOTIDE SEQUENCE [LARGE SCALE GENOMIC DNA]</scope>
    <source>
        <strain evidence="4 6">DSM 44942</strain>
    </source>
</reference>
<dbReference type="Proteomes" id="UP000034416">
    <property type="component" value="Unassembled WGS sequence"/>
</dbReference>
<dbReference type="STRING" id="342002.BST15_00485"/>
<dbReference type="Proteomes" id="UP000192327">
    <property type="component" value="Unassembled WGS sequence"/>
</dbReference>
<dbReference type="InterPro" id="IPR051548">
    <property type="entry name" value="Grx-like_ET"/>
</dbReference>
<feature type="domain" description="Glutaredoxin" evidence="2">
    <location>
        <begin position="5"/>
        <end position="58"/>
    </location>
</feature>
<name>A0A0F5N059_9MYCO</name>